<proteinExistence type="predicted"/>
<dbReference type="AlphaFoldDB" id="H0QWH4"/>
<dbReference type="STRING" id="1077974.GOEFS_021_00020"/>
<comment type="caution">
    <text evidence="1">The sequence shown here is derived from an EMBL/GenBank/DDBJ whole genome shotgun (WGS) entry which is preliminary data.</text>
</comment>
<dbReference type="Proteomes" id="UP000035034">
    <property type="component" value="Unassembled WGS sequence"/>
</dbReference>
<gene>
    <name evidence="1" type="ORF">GOEFS_021_00020</name>
</gene>
<protein>
    <submittedName>
        <fullName evidence="1">Uncharacterized protein</fullName>
    </submittedName>
</protein>
<sequence>MSKVLPAIDRADVEFNRLDRPDSPLRPIPPGRDYFAPRWKRSREFLFGPWIDIEEEAAPSEFTRWRDDYFWQADEHIIPVVDMFERLGHGDARAIFEQALTNGIDTVDSPPPELVRFFDRIDTFPDWLDLAAAQRGRTLVSSATMLSVMAILGWAVFETTMTGDISAATGAAGRFQHQGLRRQVETVRMFGLMSHPSVFERHSEAFHTITRVRLMHGLVSRGLKRKWGPEIYLKYGEPIAASSLLGFGNGPLLLRLADHQLGRRLSRGQLDDIAMYAAYTSWLLGAPDNLRTRDGIELVKSLNYVFARGGDPSAWRAELLDSFAGMIRESTDIRLRKASPAARERSVHVAKVGMACSSFVPLAMIFGPDQVDAMVEGTEFEKLGIDYTLAGRWFERAARIYARTAALRERAPGVTLLRNQVHGRIVPQAVLRIVNESERLLLAGQGAGSTYTHHDKSTGGAGLTG</sequence>
<dbReference type="EMBL" id="BAEH01000021">
    <property type="protein sequence ID" value="GAB17175.1"/>
    <property type="molecule type" value="Genomic_DNA"/>
</dbReference>
<name>H0QWH4_9ACTN</name>
<evidence type="ECO:0000313" key="1">
    <source>
        <dbReference type="EMBL" id="GAB17175.1"/>
    </source>
</evidence>
<dbReference type="eggNOG" id="ENOG5033TDY">
    <property type="taxonomic scope" value="Bacteria"/>
</dbReference>
<reference evidence="1 2" key="1">
    <citation type="submission" date="2011-12" db="EMBL/GenBank/DDBJ databases">
        <title>Whole genome shotgun sequence of Gordonia effusa NBRC 100432.</title>
        <authorList>
            <person name="Yoshida I."/>
            <person name="Takarada H."/>
            <person name="Hosoyama A."/>
            <person name="Tsuchikane K."/>
            <person name="Katsumata H."/>
            <person name="Yamazaki S."/>
            <person name="Fujita N."/>
        </authorList>
    </citation>
    <scope>NUCLEOTIDE SEQUENCE [LARGE SCALE GENOMIC DNA]</scope>
    <source>
        <strain evidence="1 2">NBRC 100432</strain>
    </source>
</reference>
<keyword evidence="2" id="KW-1185">Reference proteome</keyword>
<organism evidence="1 2">
    <name type="scientific">Gordonia effusa NBRC 100432</name>
    <dbReference type="NCBI Taxonomy" id="1077974"/>
    <lineage>
        <taxon>Bacteria</taxon>
        <taxon>Bacillati</taxon>
        <taxon>Actinomycetota</taxon>
        <taxon>Actinomycetes</taxon>
        <taxon>Mycobacteriales</taxon>
        <taxon>Gordoniaceae</taxon>
        <taxon>Gordonia</taxon>
    </lineage>
</organism>
<evidence type="ECO:0000313" key="2">
    <source>
        <dbReference type="Proteomes" id="UP000035034"/>
    </source>
</evidence>
<accession>H0QWH4</accession>